<dbReference type="AlphaFoldDB" id="A0A085N8Z9"/>
<evidence type="ECO:0000313" key="3">
    <source>
        <dbReference type="EMBL" id="KFD55259.1"/>
    </source>
</evidence>
<dbReference type="EMBL" id="KL363201">
    <property type="protein sequence ID" value="KFD55259.1"/>
    <property type="molecule type" value="Genomic_DNA"/>
</dbReference>
<organism evidence="4">
    <name type="scientific">Trichuris suis</name>
    <name type="common">pig whipworm</name>
    <dbReference type="NCBI Taxonomy" id="68888"/>
    <lineage>
        <taxon>Eukaryota</taxon>
        <taxon>Metazoa</taxon>
        <taxon>Ecdysozoa</taxon>
        <taxon>Nematoda</taxon>
        <taxon>Enoplea</taxon>
        <taxon>Dorylaimia</taxon>
        <taxon>Trichinellida</taxon>
        <taxon>Trichuridae</taxon>
        <taxon>Trichuris</taxon>
    </lineage>
</organism>
<proteinExistence type="predicted"/>
<protein>
    <submittedName>
        <fullName evidence="4">Uncharacterized protein</fullName>
    </submittedName>
</protein>
<feature type="region of interest" description="Disordered" evidence="1">
    <location>
        <begin position="1"/>
        <end position="58"/>
    </location>
</feature>
<sequence>MPKGVCRPSSRKMDESAAGDPMPIWQTQSGCQRHGKPEEAYLSGHDTLGRHNPRPYNTKAIACPTDRAIGIADRANNGPAANEAEN</sequence>
<evidence type="ECO:0000256" key="1">
    <source>
        <dbReference type="SAM" id="MobiDB-lite"/>
    </source>
</evidence>
<accession>A0A085N8Z9</accession>
<reference evidence="4 5" key="1">
    <citation type="journal article" date="2014" name="Nat. Genet.">
        <title>Genome and transcriptome of the porcine whipworm Trichuris suis.</title>
        <authorList>
            <person name="Jex A.R."/>
            <person name="Nejsum P."/>
            <person name="Schwarz E.M."/>
            <person name="Hu L."/>
            <person name="Young N.D."/>
            <person name="Hall R.S."/>
            <person name="Korhonen P.K."/>
            <person name="Liao S."/>
            <person name="Thamsborg S."/>
            <person name="Xia J."/>
            <person name="Xu P."/>
            <person name="Wang S."/>
            <person name="Scheerlinck J.P."/>
            <person name="Hofmann A."/>
            <person name="Sternberg P.W."/>
            <person name="Wang J."/>
            <person name="Gasser R.B."/>
        </authorList>
    </citation>
    <scope>NUCLEOTIDE SEQUENCE [LARGE SCALE GENOMIC DNA]</scope>
    <source>
        <strain evidence="4">DCEP-RM93F</strain>
        <strain evidence="2">DCEP-RM93M</strain>
    </source>
</reference>
<dbReference type="Proteomes" id="UP000030764">
    <property type="component" value="Unassembled WGS sequence"/>
</dbReference>
<dbReference type="EMBL" id="KL367530">
    <property type="protein sequence ID" value="KFD65945.1"/>
    <property type="molecule type" value="Genomic_DNA"/>
</dbReference>
<dbReference type="EMBL" id="KL363201">
    <property type="protein sequence ID" value="KFD55257.1"/>
    <property type="molecule type" value="Genomic_DNA"/>
</dbReference>
<evidence type="ECO:0000313" key="2">
    <source>
        <dbReference type="EMBL" id="KFD55257.1"/>
    </source>
</evidence>
<keyword evidence="5" id="KW-1185">Reference proteome</keyword>
<gene>
    <name evidence="2" type="ORF">M513_03898</name>
    <name evidence="3" type="ORF">M513_03900</name>
    <name evidence="4" type="ORF">M514_21908</name>
</gene>
<evidence type="ECO:0000313" key="5">
    <source>
        <dbReference type="Proteomes" id="UP000030764"/>
    </source>
</evidence>
<name>A0A085N8Z9_9BILA</name>
<evidence type="ECO:0000313" key="4">
    <source>
        <dbReference type="EMBL" id="KFD65945.1"/>
    </source>
</evidence>
<dbReference type="Proteomes" id="UP000030758">
    <property type="component" value="Unassembled WGS sequence"/>
</dbReference>